<evidence type="ECO:0000313" key="2">
    <source>
        <dbReference type="Proteomes" id="UP000824540"/>
    </source>
</evidence>
<dbReference type="Proteomes" id="UP000824540">
    <property type="component" value="Unassembled WGS sequence"/>
</dbReference>
<dbReference type="OrthoDB" id="10553661at2759"/>
<evidence type="ECO:0000313" key="1">
    <source>
        <dbReference type="EMBL" id="KAG9355336.1"/>
    </source>
</evidence>
<reference evidence="1" key="1">
    <citation type="thesis" date="2021" institute="BYU ScholarsArchive" country="Provo, UT, USA">
        <title>Applications of and Algorithms for Genome Assembly and Genomic Analyses with an Emphasis on Marine Teleosts.</title>
        <authorList>
            <person name="Pickett B.D."/>
        </authorList>
    </citation>
    <scope>NUCLEOTIDE SEQUENCE</scope>
    <source>
        <strain evidence="1">HI-2016</strain>
    </source>
</reference>
<keyword evidence="2" id="KW-1185">Reference proteome</keyword>
<dbReference type="EMBL" id="JAFBMS010000001">
    <property type="protein sequence ID" value="KAG9355336.1"/>
    <property type="molecule type" value="Genomic_DNA"/>
</dbReference>
<dbReference type="AlphaFoldDB" id="A0A8T2PVT7"/>
<gene>
    <name evidence="1" type="ORF">JZ751_000174</name>
</gene>
<sequence length="206" mass="22675">MSIVAQLQLCLHDCVKVVLRNVIELSYVNSRTLCVFPSVLYSLRTCCTRLPKRRREGTRRSVSCRAPTLTSWMSSVQDATKSPPCSAMRRPWCCVWAAPQCCASPPVGRHASQKDARSGESSTSCSSTLQLEGRGKVGLVPKIFSDPAPPWLSDDPEELHRDLCERCSSPLSGLETEPVSTHQTITGTPLLQPAPLNKICSFFVKN</sequence>
<feature type="non-terminal residue" evidence="1">
    <location>
        <position position="1"/>
    </location>
</feature>
<name>A0A8T2PVT7_9TELE</name>
<protein>
    <submittedName>
        <fullName evidence="1">Uncharacterized protein</fullName>
    </submittedName>
</protein>
<accession>A0A8T2PVT7</accession>
<proteinExistence type="predicted"/>
<organism evidence="1 2">
    <name type="scientific">Albula glossodonta</name>
    <name type="common">roundjaw bonefish</name>
    <dbReference type="NCBI Taxonomy" id="121402"/>
    <lineage>
        <taxon>Eukaryota</taxon>
        <taxon>Metazoa</taxon>
        <taxon>Chordata</taxon>
        <taxon>Craniata</taxon>
        <taxon>Vertebrata</taxon>
        <taxon>Euteleostomi</taxon>
        <taxon>Actinopterygii</taxon>
        <taxon>Neopterygii</taxon>
        <taxon>Teleostei</taxon>
        <taxon>Albuliformes</taxon>
        <taxon>Albulidae</taxon>
        <taxon>Albula</taxon>
    </lineage>
</organism>
<comment type="caution">
    <text evidence="1">The sequence shown here is derived from an EMBL/GenBank/DDBJ whole genome shotgun (WGS) entry which is preliminary data.</text>
</comment>